<proteinExistence type="predicted"/>
<evidence type="ECO:0000256" key="1">
    <source>
        <dbReference type="SAM" id="Coils"/>
    </source>
</evidence>
<dbReference type="RefSeq" id="WP_168446683.1">
    <property type="nucleotide sequence ID" value="NZ_JAAXOW010000001.1"/>
</dbReference>
<protein>
    <submittedName>
        <fullName evidence="2">Uncharacterized protein</fullName>
    </submittedName>
</protein>
<feature type="coiled-coil region" evidence="1">
    <location>
        <begin position="99"/>
        <end position="169"/>
    </location>
</feature>
<reference evidence="2 3" key="1">
    <citation type="submission" date="2020-04" db="EMBL/GenBank/DDBJ databases">
        <title>MicrobeNet Type strains.</title>
        <authorList>
            <person name="Nicholson A.C."/>
        </authorList>
    </citation>
    <scope>NUCLEOTIDE SEQUENCE [LARGE SCALE GENOMIC DNA]</scope>
    <source>
        <strain evidence="2 3">ATCC BAA-789</strain>
    </source>
</reference>
<dbReference type="AlphaFoldDB" id="A0A9X5INZ5"/>
<keyword evidence="3" id="KW-1185">Reference proteome</keyword>
<name>A0A9X5INZ5_9MICO</name>
<dbReference type="Proteomes" id="UP000774283">
    <property type="component" value="Unassembled WGS sequence"/>
</dbReference>
<evidence type="ECO:0000313" key="3">
    <source>
        <dbReference type="Proteomes" id="UP000774283"/>
    </source>
</evidence>
<gene>
    <name evidence="2" type="ORF">HF995_05185</name>
</gene>
<keyword evidence="1" id="KW-0175">Coiled coil</keyword>
<comment type="caution">
    <text evidence="2">The sequence shown here is derived from an EMBL/GenBank/DDBJ whole genome shotgun (WGS) entry which is preliminary data.</text>
</comment>
<dbReference type="Gene3D" id="1.20.5.340">
    <property type="match status" value="1"/>
</dbReference>
<accession>A0A9X5INZ5</accession>
<evidence type="ECO:0000313" key="2">
    <source>
        <dbReference type="EMBL" id="NKX92672.1"/>
    </source>
</evidence>
<dbReference type="EMBL" id="JAAXOW010000001">
    <property type="protein sequence ID" value="NKX92672.1"/>
    <property type="molecule type" value="Genomic_DNA"/>
</dbReference>
<sequence>MTSNPTRSRARAAGASIALVGTLALTACSAEDRPALPEITLPSFSLPSGDELKSFVADARSQIEEVSGDVASAATALEGLSGKARGSAEDALGTVQGAVGQVQEALDAAKSGKEDAQEQLAAASTTLEEARAKVDDALASLGTSTDEVTSRARSELTDLRAELARLEGDVTTP</sequence>
<dbReference type="PROSITE" id="PS51257">
    <property type="entry name" value="PROKAR_LIPOPROTEIN"/>
    <property type="match status" value="1"/>
</dbReference>
<organism evidence="2 3">
    <name type="scientific">Sanguibacter hominis ATCC BAA-789</name>
    <dbReference type="NCBI Taxonomy" id="1312740"/>
    <lineage>
        <taxon>Bacteria</taxon>
        <taxon>Bacillati</taxon>
        <taxon>Actinomycetota</taxon>
        <taxon>Actinomycetes</taxon>
        <taxon>Micrococcales</taxon>
        <taxon>Sanguibacteraceae</taxon>
        <taxon>Sanguibacter</taxon>
    </lineage>
</organism>